<keyword evidence="3" id="KW-1185">Reference proteome</keyword>
<evidence type="ECO:0000313" key="3">
    <source>
        <dbReference type="Proteomes" id="UP000193928"/>
    </source>
</evidence>
<sequence>MTVMQSHVPANVRAELARRRKRQEDLAELLGLTRQAVSQRLLGRVDFRIAELQAIADYLEVPIATLVAEQQASA</sequence>
<comment type="caution">
    <text evidence="2">The sequence shown here is derived from an EMBL/GenBank/DDBJ whole genome shotgun (WGS) entry which is preliminary data.</text>
</comment>
<dbReference type="InterPro" id="IPR010982">
    <property type="entry name" value="Lambda_DNA-bd_dom_sf"/>
</dbReference>
<dbReference type="InterPro" id="IPR001387">
    <property type="entry name" value="Cro/C1-type_HTH"/>
</dbReference>
<dbReference type="EMBL" id="LQOY01000071">
    <property type="protein sequence ID" value="ORV88500.1"/>
    <property type="molecule type" value="Genomic_DNA"/>
</dbReference>
<reference evidence="2 3" key="1">
    <citation type="submission" date="2016-01" db="EMBL/GenBank/DDBJ databases">
        <title>The new phylogeny of the genus Mycobacterium.</title>
        <authorList>
            <person name="Tarcisio F."/>
            <person name="Conor M."/>
            <person name="Antonella G."/>
            <person name="Elisabetta G."/>
            <person name="Giulia F.S."/>
            <person name="Sara T."/>
            <person name="Anna F."/>
            <person name="Clotilde B."/>
            <person name="Roberto B."/>
            <person name="Veronica D.S."/>
            <person name="Fabio R."/>
            <person name="Monica P."/>
            <person name="Olivier J."/>
            <person name="Enrico T."/>
            <person name="Nicola S."/>
        </authorList>
    </citation>
    <scope>NUCLEOTIDE SEQUENCE [LARGE SCALE GENOMIC DNA]</scope>
    <source>
        <strain evidence="2 3">DSM 44160</strain>
    </source>
</reference>
<dbReference type="Gene3D" id="1.10.260.40">
    <property type="entry name" value="lambda repressor-like DNA-binding domains"/>
    <property type="match status" value="1"/>
</dbReference>
<name>A0A1X1WPP1_MYCGO</name>
<feature type="domain" description="HTH cro/C1-type" evidence="1">
    <location>
        <begin position="12"/>
        <end position="66"/>
    </location>
</feature>
<organism evidence="2 3">
    <name type="scientific">Mycobacterium gordonae</name>
    <dbReference type="NCBI Taxonomy" id="1778"/>
    <lineage>
        <taxon>Bacteria</taxon>
        <taxon>Bacillati</taxon>
        <taxon>Actinomycetota</taxon>
        <taxon>Actinomycetes</taxon>
        <taxon>Mycobacteriales</taxon>
        <taxon>Mycobacteriaceae</taxon>
        <taxon>Mycobacterium</taxon>
    </lineage>
</organism>
<proteinExistence type="predicted"/>
<gene>
    <name evidence="2" type="ORF">AWC08_22180</name>
</gene>
<dbReference type="Proteomes" id="UP000193928">
    <property type="component" value="Unassembled WGS sequence"/>
</dbReference>
<dbReference type="GO" id="GO:0003677">
    <property type="term" value="F:DNA binding"/>
    <property type="evidence" value="ECO:0007669"/>
    <property type="project" value="InterPro"/>
</dbReference>
<dbReference type="Pfam" id="PF01381">
    <property type="entry name" value="HTH_3"/>
    <property type="match status" value="1"/>
</dbReference>
<evidence type="ECO:0000313" key="2">
    <source>
        <dbReference type="EMBL" id="ORV88500.1"/>
    </source>
</evidence>
<dbReference type="SMART" id="SM00530">
    <property type="entry name" value="HTH_XRE"/>
    <property type="match status" value="1"/>
</dbReference>
<protein>
    <recommendedName>
        <fullName evidence="1">HTH cro/C1-type domain-containing protein</fullName>
    </recommendedName>
</protein>
<dbReference type="CDD" id="cd00093">
    <property type="entry name" value="HTH_XRE"/>
    <property type="match status" value="1"/>
</dbReference>
<dbReference type="AlphaFoldDB" id="A0A1X1WPP1"/>
<accession>A0A1X1WPP1</accession>
<dbReference type="SUPFAM" id="SSF47413">
    <property type="entry name" value="lambda repressor-like DNA-binding domains"/>
    <property type="match status" value="1"/>
</dbReference>
<evidence type="ECO:0000259" key="1">
    <source>
        <dbReference type="PROSITE" id="PS50943"/>
    </source>
</evidence>
<dbReference type="PROSITE" id="PS50943">
    <property type="entry name" value="HTH_CROC1"/>
    <property type="match status" value="1"/>
</dbReference>